<evidence type="ECO:0000256" key="3">
    <source>
        <dbReference type="ARBA" id="ARBA00023163"/>
    </source>
</evidence>
<evidence type="ECO:0000256" key="4">
    <source>
        <dbReference type="ARBA" id="ARBA00023242"/>
    </source>
</evidence>
<dbReference type="GO" id="GO:0000978">
    <property type="term" value="F:RNA polymerase II cis-regulatory region sequence-specific DNA binding"/>
    <property type="evidence" value="ECO:0007669"/>
    <property type="project" value="TreeGrafter"/>
</dbReference>
<feature type="compositionally biased region" description="Polar residues" evidence="5">
    <location>
        <begin position="160"/>
        <end position="180"/>
    </location>
</feature>
<feature type="domain" description="Myb-like" evidence="6">
    <location>
        <begin position="55"/>
        <end position="105"/>
    </location>
</feature>
<dbReference type="GO" id="GO:0019185">
    <property type="term" value="C:snRNA-activating protein complex"/>
    <property type="evidence" value="ECO:0007669"/>
    <property type="project" value="TreeGrafter"/>
</dbReference>
<dbReference type="PROSITE" id="PS50090">
    <property type="entry name" value="MYB_LIKE"/>
    <property type="match status" value="3"/>
</dbReference>
<dbReference type="PROSITE" id="PS51294">
    <property type="entry name" value="HTH_MYB"/>
    <property type="match status" value="3"/>
</dbReference>
<feature type="region of interest" description="Disordered" evidence="5">
    <location>
        <begin position="237"/>
        <end position="329"/>
    </location>
</feature>
<gene>
    <name evidence="8" type="ORF">QCA50_001470</name>
</gene>
<name>A0AAW0GL26_9APHY</name>
<organism evidence="8 9">
    <name type="scientific">Cerrena zonata</name>
    <dbReference type="NCBI Taxonomy" id="2478898"/>
    <lineage>
        <taxon>Eukaryota</taxon>
        <taxon>Fungi</taxon>
        <taxon>Dikarya</taxon>
        <taxon>Basidiomycota</taxon>
        <taxon>Agaricomycotina</taxon>
        <taxon>Agaricomycetes</taxon>
        <taxon>Polyporales</taxon>
        <taxon>Cerrenaceae</taxon>
        <taxon>Cerrena</taxon>
    </lineage>
</organism>
<comment type="caution">
    <text evidence="8">The sequence shown here is derived from an EMBL/GenBank/DDBJ whole genome shotgun (WGS) entry which is preliminary data.</text>
</comment>
<dbReference type="Proteomes" id="UP001385951">
    <property type="component" value="Unassembled WGS sequence"/>
</dbReference>
<dbReference type="EMBL" id="JASBNA010000002">
    <property type="protein sequence ID" value="KAK7694288.1"/>
    <property type="molecule type" value="Genomic_DNA"/>
</dbReference>
<dbReference type="InterPro" id="IPR009057">
    <property type="entry name" value="Homeodomain-like_sf"/>
</dbReference>
<keyword evidence="1" id="KW-0805">Transcription regulation</keyword>
<keyword evidence="3" id="KW-0804">Transcription</keyword>
<reference evidence="8 9" key="1">
    <citation type="submission" date="2022-09" db="EMBL/GenBank/DDBJ databases">
        <authorList>
            <person name="Palmer J.M."/>
        </authorList>
    </citation>
    <scope>NUCLEOTIDE SEQUENCE [LARGE SCALE GENOMIC DNA]</scope>
    <source>
        <strain evidence="8 9">DSM 7382</strain>
    </source>
</reference>
<feature type="domain" description="HTH myb-type" evidence="7">
    <location>
        <begin position="55"/>
        <end position="109"/>
    </location>
</feature>
<evidence type="ECO:0000256" key="2">
    <source>
        <dbReference type="ARBA" id="ARBA00023125"/>
    </source>
</evidence>
<dbReference type="SMART" id="SM00717">
    <property type="entry name" value="SANT"/>
    <property type="match status" value="3"/>
</dbReference>
<dbReference type="InterPro" id="IPR017930">
    <property type="entry name" value="Myb_dom"/>
</dbReference>
<dbReference type="GO" id="GO:0042796">
    <property type="term" value="P:snRNA transcription by RNA polymerase III"/>
    <property type="evidence" value="ECO:0007669"/>
    <property type="project" value="TreeGrafter"/>
</dbReference>
<evidence type="ECO:0000313" key="9">
    <source>
        <dbReference type="Proteomes" id="UP001385951"/>
    </source>
</evidence>
<feature type="domain" description="Myb-like" evidence="6">
    <location>
        <begin position="106"/>
        <end position="155"/>
    </location>
</feature>
<dbReference type="PANTHER" id="PTHR46621:SF1">
    <property type="entry name" value="SNRNA-ACTIVATING PROTEIN COMPLEX SUBUNIT 4"/>
    <property type="match status" value="1"/>
</dbReference>
<sequence length="420" mass="46898">MSQDRVGKPWTKEEDELLIQAVAVHGEVDNWKTVALSISGRTNKACRKRWLHSLSPSVKKTAWTPEEDKLLLSLYALHGTKWSVIARGISGRTDDACSKRYREALDPTLKKDEWTSEEDDRLLQVYARLGGKWGQVGHELNRSGLACRNRWRLLQRRKAANNSQSGQQTLNSTVGPSTQHPAPLDHVNPSAWIPSLPGIDPSQLWSGGRSAGYYEPLDYHTQEHNYASTSFGPSLGPVSIPNGMHSGSSSPPPFQFSSSSLSAALSISRPTNNVPSSSHHTSEPQNPSTSPGSHRPSSIDGEPIQPTPSYSPEPQQHDLEFEAHPPGGGDNDHYEITICQFLMISNNNHTIWSRHALSHQLLQNLVRVDLGWKKTMRVSRRHRTSIRLPCRARNKARFLFHIELDICPATAKPGFLFYVR</sequence>
<dbReference type="SUPFAM" id="SSF46689">
    <property type="entry name" value="Homeodomain-like"/>
    <property type="match status" value="2"/>
</dbReference>
<dbReference type="CDD" id="cd00167">
    <property type="entry name" value="SANT"/>
    <property type="match status" value="2"/>
</dbReference>
<dbReference type="AlphaFoldDB" id="A0AAW0GL26"/>
<dbReference type="Gene3D" id="1.10.10.60">
    <property type="entry name" value="Homeodomain-like"/>
    <property type="match status" value="3"/>
</dbReference>
<dbReference type="InterPro" id="IPR001005">
    <property type="entry name" value="SANT/Myb"/>
</dbReference>
<feature type="compositionally biased region" description="Low complexity" evidence="5">
    <location>
        <begin position="255"/>
        <end position="268"/>
    </location>
</feature>
<feature type="region of interest" description="Disordered" evidence="5">
    <location>
        <begin position="158"/>
        <end position="189"/>
    </location>
</feature>
<keyword evidence="4" id="KW-0539">Nucleus</keyword>
<proteinExistence type="predicted"/>
<evidence type="ECO:0000259" key="7">
    <source>
        <dbReference type="PROSITE" id="PS51294"/>
    </source>
</evidence>
<feature type="domain" description="HTH myb-type" evidence="7">
    <location>
        <begin position="2"/>
        <end position="50"/>
    </location>
</feature>
<evidence type="ECO:0000313" key="8">
    <source>
        <dbReference type="EMBL" id="KAK7694288.1"/>
    </source>
</evidence>
<dbReference type="Pfam" id="PF00249">
    <property type="entry name" value="Myb_DNA-binding"/>
    <property type="match status" value="1"/>
</dbReference>
<evidence type="ECO:0000256" key="1">
    <source>
        <dbReference type="ARBA" id="ARBA00023015"/>
    </source>
</evidence>
<dbReference type="PANTHER" id="PTHR46621">
    <property type="entry name" value="SNRNA-ACTIVATING PROTEIN COMPLEX SUBUNIT 4"/>
    <property type="match status" value="1"/>
</dbReference>
<dbReference type="InterPro" id="IPR051575">
    <property type="entry name" value="Myb-like_DNA-bd"/>
</dbReference>
<keyword evidence="9" id="KW-1185">Reference proteome</keyword>
<dbReference type="GO" id="GO:0001006">
    <property type="term" value="F:RNA polymerase III type 3 promoter sequence-specific DNA binding"/>
    <property type="evidence" value="ECO:0007669"/>
    <property type="project" value="TreeGrafter"/>
</dbReference>
<protein>
    <submittedName>
        <fullName evidence="8">Uncharacterized protein</fullName>
    </submittedName>
</protein>
<dbReference type="Pfam" id="PF13921">
    <property type="entry name" value="Myb_DNA-bind_6"/>
    <property type="match status" value="1"/>
</dbReference>
<evidence type="ECO:0000259" key="6">
    <source>
        <dbReference type="PROSITE" id="PS50090"/>
    </source>
</evidence>
<feature type="compositionally biased region" description="Polar residues" evidence="5">
    <location>
        <begin position="269"/>
        <end position="296"/>
    </location>
</feature>
<dbReference type="GO" id="GO:0042795">
    <property type="term" value="P:snRNA transcription by RNA polymerase II"/>
    <property type="evidence" value="ECO:0007669"/>
    <property type="project" value="TreeGrafter"/>
</dbReference>
<keyword evidence="2" id="KW-0238">DNA-binding</keyword>
<feature type="domain" description="Myb-like" evidence="6">
    <location>
        <begin position="2"/>
        <end position="54"/>
    </location>
</feature>
<evidence type="ECO:0000256" key="5">
    <source>
        <dbReference type="SAM" id="MobiDB-lite"/>
    </source>
</evidence>
<feature type="domain" description="HTH myb-type" evidence="7">
    <location>
        <begin position="110"/>
        <end position="159"/>
    </location>
</feature>
<accession>A0AAW0GL26</accession>